<keyword evidence="4" id="KW-0472">Membrane</keyword>
<gene>
    <name evidence="6" type="ORF">LAUMK142_03210</name>
</gene>
<dbReference type="PROSITE" id="PS50007">
    <property type="entry name" value="PIPLC_X_DOMAIN"/>
    <property type="match status" value="1"/>
</dbReference>
<reference evidence="6 7" key="1">
    <citation type="submission" date="2018-09" db="EMBL/GenBank/DDBJ databases">
        <authorList>
            <person name="Tagini F."/>
        </authorList>
    </citation>
    <scope>NUCLEOTIDE SEQUENCE [LARGE SCALE GENOMIC DNA]</scope>
    <source>
        <strain evidence="6 7">MK142</strain>
    </source>
</reference>
<evidence type="ECO:0000313" key="6">
    <source>
        <dbReference type="EMBL" id="VBA51677.1"/>
    </source>
</evidence>
<dbReference type="InterPro" id="IPR016187">
    <property type="entry name" value="CTDL_fold"/>
</dbReference>
<evidence type="ECO:0000256" key="5">
    <source>
        <dbReference type="SAM" id="SignalP"/>
    </source>
</evidence>
<dbReference type="OrthoDB" id="195526at2"/>
<keyword evidence="7" id="KW-1185">Reference proteome</keyword>
<dbReference type="GO" id="GO:0016020">
    <property type="term" value="C:membrane"/>
    <property type="evidence" value="ECO:0007669"/>
    <property type="project" value="UniProtKB-SubCell"/>
</dbReference>
<dbReference type="PANTHER" id="PTHR35518:SF2">
    <property type="entry name" value="MAINTENANCE OF TELOMERE CAPPING PROTEIN 6"/>
    <property type="match status" value="1"/>
</dbReference>
<feature type="chain" id="PRO_5019723994" description="C-type lectin domain-containing protein" evidence="5">
    <location>
        <begin position="29"/>
        <end position="504"/>
    </location>
</feature>
<sequence length="504" mass="53779">MPGTRWLHRAVVVGVTSLAVITAAPVTADPSEQISPTAPCDAISPIAIPCVALNKFADAVAAECRRVGIADTHCALPLAHKVTQAARDAYLQSWVHRTAQFQYALADPLPISQAQWLGTHNSFNSLSDSFTLSHADSNQQLSLAQQLDIDVRGLELDLHYLPRLELLGKREVTVCHGLAPNNGNLGCTNEPPLTAVLPQIKNWLNTPGHTDEVILLYLEDELQDATAYSSALDTLEDTLRRPDGQSLIYHPDPAGRATNGCVPLPLQTSRNDVRAAGAQVVLVSSCIPNWSADVFTWKGPEVESGSTSGYQPYPTCDATYGSEVYATKLVRYYEDSTLVSALTKPTRPPADPAALTPSKVQAMTDCGVNLFGFDQLLPEDGRIQATLWSWAPDEPRTTAGSCTLQAPTGRWVAAPCDAPHPAACRNAAGTWTLTPNRVSFDQAPLACAAVNADFALPRTGNQNAQVHAAAAPAGGAWLRYPLAAATPPGQARTTTPAPAPQELR</sequence>
<keyword evidence="2" id="KW-0812">Transmembrane</keyword>
<accession>A0A498QY48</accession>
<dbReference type="InterPro" id="IPR017946">
    <property type="entry name" value="PLC-like_Pdiesterase_TIM-brl"/>
</dbReference>
<dbReference type="InterPro" id="IPR051008">
    <property type="entry name" value="Telomere_Capping_Maintenance"/>
</dbReference>
<dbReference type="SUPFAM" id="SSF51695">
    <property type="entry name" value="PLC-like phosphodiesterases"/>
    <property type="match status" value="1"/>
</dbReference>
<evidence type="ECO:0000256" key="1">
    <source>
        <dbReference type="ARBA" id="ARBA00004370"/>
    </source>
</evidence>
<feature type="signal peptide" evidence="5">
    <location>
        <begin position="1"/>
        <end position="28"/>
    </location>
</feature>
<name>A0A498QY48_9MYCO</name>
<proteinExistence type="predicted"/>
<protein>
    <recommendedName>
        <fullName evidence="8">C-type lectin domain-containing protein</fullName>
    </recommendedName>
</protein>
<dbReference type="Proteomes" id="UP000268285">
    <property type="component" value="Unassembled WGS sequence"/>
</dbReference>
<evidence type="ECO:0000256" key="3">
    <source>
        <dbReference type="ARBA" id="ARBA00022989"/>
    </source>
</evidence>
<dbReference type="AlphaFoldDB" id="A0A498QY48"/>
<dbReference type="GO" id="GO:0006629">
    <property type="term" value="P:lipid metabolic process"/>
    <property type="evidence" value="ECO:0007669"/>
    <property type="project" value="InterPro"/>
</dbReference>
<dbReference type="Gene3D" id="3.20.20.190">
    <property type="entry name" value="Phosphatidylinositol (PI) phosphodiesterase"/>
    <property type="match status" value="1"/>
</dbReference>
<evidence type="ECO:0008006" key="8">
    <source>
        <dbReference type="Google" id="ProtNLM"/>
    </source>
</evidence>
<dbReference type="GO" id="GO:0008081">
    <property type="term" value="F:phosphoric diester hydrolase activity"/>
    <property type="evidence" value="ECO:0007669"/>
    <property type="project" value="InterPro"/>
</dbReference>
<dbReference type="PANTHER" id="PTHR35518">
    <property type="entry name" value="MAINTENANCE OF TELOMOERE CAPPING"/>
    <property type="match status" value="1"/>
</dbReference>
<dbReference type="SUPFAM" id="SSF56436">
    <property type="entry name" value="C-type lectin-like"/>
    <property type="match status" value="1"/>
</dbReference>
<evidence type="ECO:0000256" key="2">
    <source>
        <dbReference type="ARBA" id="ARBA00022692"/>
    </source>
</evidence>
<organism evidence="6 7">
    <name type="scientific">Mycobacterium pseudokansasii</name>
    <dbReference type="NCBI Taxonomy" id="2341080"/>
    <lineage>
        <taxon>Bacteria</taxon>
        <taxon>Bacillati</taxon>
        <taxon>Actinomycetota</taxon>
        <taxon>Actinomycetes</taxon>
        <taxon>Mycobacteriales</taxon>
        <taxon>Mycobacteriaceae</taxon>
        <taxon>Mycobacterium</taxon>
    </lineage>
</organism>
<evidence type="ECO:0000256" key="4">
    <source>
        <dbReference type="ARBA" id="ARBA00023136"/>
    </source>
</evidence>
<keyword evidence="3" id="KW-1133">Transmembrane helix</keyword>
<comment type="subcellular location">
    <subcellularLocation>
        <location evidence="1">Membrane</location>
    </subcellularLocation>
</comment>
<dbReference type="EMBL" id="UPHU01000001">
    <property type="protein sequence ID" value="VBA51677.1"/>
    <property type="molecule type" value="Genomic_DNA"/>
</dbReference>
<dbReference type="RefSeq" id="WP_122502297.1">
    <property type="nucleotide sequence ID" value="NZ_UPHU01000001.1"/>
</dbReference>
<keyword evidence="5" id="KW-0732">Signal</keyword>
<dbReference type="Pfam" id="PF26178">
    <property type="entry name" value="PI-PLC_cat"/>
    <property type="match status" value="1"/>
</dbReference>
<evidence type="ECO:0000313" key="7">
    <source>
        <dbReference type="Proteomes" id="UP000268285"/>
    </source>
</evidence>